<reference evidence="1 2" key="1">
    <citation type="journal article" date="2000" name="Nature">
        <title>The genome sequence of the plant pathogen Xylella fastidiosa.</title>
        <authorList>
            <person name="Simpson A.J."/>
            <person name="Reinach F.C."/>
            <person name="Arruda P."/>
            <person name="Abreu F.A."/>
            <person name="Acencio M."/>
            <person name="Alvarenga R."/>
            <person name="Alves L.M."/>
            <person name="Araya J.E."/>
            <person name="Baia G.S."/>
            <person name="Baptista C.S."/>
            <person name="Barros M.H."/>
            <person name="Bonaccorsi E.D."/>
            <person name="Bordin S."/>
            <person name="Bove J.M."/>
            <person name="Briones M.R."/>
            <person name="Bueno M.R."/>
            <person name="Camargo A.A."/>
            <person name="Camargo L.E."/>
            <person name="Carraro D.M."/>
            <person name="Carrer H."/>
            <person name="Colauto N.B."/>
            <person name="Colombo C."/>
            <person name="Costa F.F."/>
            <person name="Costa M.C."/>
            <person name="Costa-Neto C.M."/>
            <person name="Coutinho L.L."/>
            <person name="Cristofani M."/>
            <person name="Dias-Neto E."/>
            <person name="Docena C."/>
            <person name="El-Dorry H."/>
            <person name="Facincani A.P."/>
            <person name="Ferreira A.J."/>
            <person name="Ferreira V.C."/>
            <person name="Ferro J.A."/>
            <person name="Fraga J.S."/>
            <person name="Franca S.C."/>
            <person name="Franco M.C."/>
            <person name="Frohme M."/>
            <person name="Furlan L.R."/>
            <person name="Garnier M."/>
            <person name="Goldman G.H."/>
            <person name="Goldman M.H."/>
            <person name="Gomes S.L."/>
            <person name="Gruber A."/>
            <person name="Ho P.L."/>
            <person name="Hoheisel J.D."/>
            <person name="Junqueira M.L."/>
            <person name="Kemper E.L."/>
            <person name="Kitajima J.P."/>
            <person name="Krieger J.E."/>
            <person name="Kuramae E.E."/>
            <person name="Laigret F."/>
            <person name="Lambais M.R."/>
            <person name="Leite L.C."/>
            <person name="Lemos E.G."/>
            <person name="Lemos M.V."/>
            <person name="Lopes S.A."/>
            <person name="Lopes C.R."/>
            <person name="Machado J.A."/>
            <person name="Machado M.A."/>
            <person name="Madeira A.M."/>
            <person name="Madeira H.M."/>
            <person name="Marino C.L."/>
            <person name="Marques M.V."/>
            <person name="Martins E.A."/>
            <person name="Martins E.M."/>
            <person name="Matsukuma A.Y."/>
            <person name="Menck C.F."/>
            <person name="Miracca E.C."/>
            <person name="Miyaki C.Y."/>
            <person name="Monteriro-Vitorello C.B."/>
            <person name="Moon D.H."/>
            <person name="Nagai M.A."/>
            <person name="Nascimento A.L."/>
            <person name="Netto L.E."/>
            <person name="Nhani A.Jr."/>
            <person name="Nobrega F.G."/>
            <person name="Nunes L.R."/>
            <person name="Oliveira M.A."/>
            <person name="de Oliveira M.C."/>
            <person name="de Oliveira R.C."/>
            <person name="Palmieri D.A."/>
            <person name="Paris A."/>
            <person name="Peixoto B.R."/>
            <person name="Pereira G.A."/>
            <person name="Pereira H.A.Jr."/>
            <person name="Pesquero J.B."/>
            <person name="Quaggio R.B."/>
            <person name="Roberto P.G."/>
            <person name="Rodrigues V."/>
            <person name="de M Rosa A.J."/>
            <person name="de Rosa V.E.Jr."/>
            <person name="de Sa R.G."/>
            <person name="Santelli R.V."/>
            <person name="Sawasaki H.E."/>
            <person name="da Silva A.C."/>
            <person name="da Silva A.M."/>
            <person name="da Silva F.R."/>
            <person name="da Silva W.A.Jr."/>
            <person name="da Silveira J.F."/>
            <person name="Silvestri M.L."/>
            <person name="Siqueira W.J."/>
            <person name="de Souza A.A."/>
            <person name="de Souza A.P."/>
            <person name="Terenzi M.F."/>
            <person name="Truffi D."/>
            <person name="Tsai S.M."/>
            <person name="Tsuhako M.H."/>
            <person name="Vallada H."/>
            <person name="Van Sluys M.A."/>
            <person name="Verjovski-Almeida S."/>
            <person name="Vettore A.L."/>
            <person name="Zago M.A."/>
            <person name="Zatz M."/>
            <person name="Meidanis J."/>
            <person name="Setubal J.C."/>
        </authorList>
    </citation>
    <scope>NUCLEOTIDE SEQUENCE [LARGE SCALE GENOMIC DNA]</scope>
    <source>
        <strain evidence="1 2">9a5c</strain>
    </source>
</reference>
<dbReference type="AlphaFoldDB" id="Q9PB08"/>
<accession>Q9PB08</accession>
<organism evidence="1 2">
    <name type="scientific">Xylella fastidiosa (strain 9a5c)</name>
    <dbReference type="NCBI Taxonomy" id="160492"/>
    <lineage>
        <taxon>Bacteria</taxon>
        <taxon>Pseudomonadati</taxon>
        <taxon>Pseudomonadota</taxon>
        <taxon>Gammaproteobacteria</taxon>
        <taxon>Lysobacterales</taxon>
        <taxon>Lysobacteraceae</taxon>
        <taxon>Xylella</taxon>
    </lineage>
</organism>
<evidence type="ECO:0000313" key="2">
    <source>
        <dbReference type="Proteomes" id="UP000000812"/>
    </source>
</evidence>
<dbReference type="PIR" id="D82570">
    <property type="entry name" value="D82570"/>
</dbReference>
<proteinExistence type="predicted"/>
<evidence type="ECO:0000313" key="1">
    <source>
        <dbReference type="EMBL" id="AAF85136.1"/>
    </source>
</evidence>
<sequence length="88" mass="9457">MKILPFIGVHSVSVSQNPDTDTLNAFSNTGNNSVFITCPTNLHASGRQHHTSLFPFHSKENDAPITKLIGNQAGASTATKNKPLSVQR</sequence>
<dbReference type="HOGENOM" id="CLU_2637280_0_0_6"/>
<dbReference type="Proteomes" id="UP000000812">
    <property type="component" value="Chromosome"/>
</dbReference>
<protein>
    <submittedName>
        <fullName evidence="1">Uncharacterized protein</fullName>
    </submittedName>
</protein>
<dbReference type="KEGG" id="xfa:XF_2337"/>
<dbReference type="EMBL" id="AE003849">
    <property type="protein sequence ID" value="AAF85136.1"/>
    <property type="molecule type" value="Genomic_DNA"/>
</dbReference>
<gene>
    <name evidence="1" type="ordered locus">XF_2337</name>
</gene>
<name>Q9PB08_XYLFA</name>